<dbReference type="InterPro" id="IPR035965">
    <property type="entry name" value="PAS-like_dom_sf"/>
</dbReference>
<dbReference type="SUPFAM" id="SSF141868">
    <property type="entry name" value="EAL domain-like"/>
    <property type="match status" value="1"/>
</dbReference>
<dbReference type="InterPro" id="IPR013656">
    <property type="entry name" value="PAS_4"/>
</dbReference>
<protein>
    <recommendedName>
        <fullName evidence="6">Signaling protein</fullName>
    </recommendedName>
</protein>
<dbReference type="InterPro" id="IPR013655">
    <property type="entry name" value="PAS_fold_3"/>
</dbReference>
<dbReference type="InterPro" id="IPR052155">
    <property type="entry name" value="Biofilm_reg_signaling"/>
</dbReference>
<dbReference type="Pfam" id="PF00990">
    <property type="entry name" value="GGDEF"/>
    <property type="match status" value="1"/>
</dbReference>
<dbReference type="InterPro" id="IPR043128">
    <property type="entry name" value="Rev_trsase/Diguanyl_cyclase"/>
</dbReference>
<dbReference type="SUPFAM" id="SSF55785">
    <property type="entry name" value="PYP-like sensor domain (PAS domain)"/>
    <property type="match status" value="2"/>
</dbReference>
<dbReference type="CDD" id="cd01949">
    <property type="entry name" value="GGDEF"/>
    <property type="match status" value="1"/>
</dbReference>
<dbReference type="PANTHER" id="PTHR44757:SF2">
    <property type="entry name" value="BIOFILM ARCHITECTURE MAINTENANCE PROTEIN MBAA"/>
    <property type="match status" value="1"/>
</dbReference>
<dbReference type="Gene3D" id="3.20.20.450">
    <property type="entry name" value="EAL domain"/>
    <property type="match status" value="1"/>
</dbReference>
<dbReference type="CDD" id="cd00130">
    <property type="entry name" value="PAS"/>
    <property type="match status" value="1"/>
</dbReference>
<dbReference type="InterPro" id="IPR000014">
    <property type="entry name" value="PAS"/>
</dbReference>
<dbReference type="InterPro" id="IPR029787">
    <property type="entry name" value="Nucleotide_cyclase"/>
</dbReference>
<evidence type="ECO:0000313" key="5">
    <source>
        <dbReference type="Proteomes" id="UP001055153"/>
    </source>
</evidence>
<dbReference type="SMART" id="SM00091">
    <property type="entry name" value="PAS"/>
    <property type="match status" value="1"/>
</dbReference>
<feature type="domain" description="GGDEF" evidence="3">
    <location>
        <begin position="321"/>
        <end position="453"/>
    </location>
</feature>
<dbReference type="Gene3D" id="3.30.450.20">
    <property type="entry name" value="PAS domain"/>
    <property type="match status" value="2"/>
</dbReference>
<reference evidence="4" key="1">
    <citation type="journal article" date="2021" name="Front. Microbiol.">
        <title>Comprehensive Comparative Genomics and Phenotyping of Methylobacterium Species.</title>
        <authorList>
            <person name="Alessa O."/>
            <person name="Ogura Y."/>
            <person name="Fujitani Y."/>
            <person name="Takami H."/>
            <person name="Hayashi T."/>
            <person name="Sahin N."/>
            <person name="Tani A."/>
        </authorList>
    </citation>
    <scope>NUCLEOTIDE SEQUENCE</scope>
    <source>
        <strain evidence="4">DSM 17168</strain>
    </source>
</reference>
<dbReference type="InterPro" id="IPR001633">
    <property type="entry name" value="EAL_dom"/>
</dbReference>
<dbReference type="CDD" id="cd01948">
    <property type="entry name" value="EAL"/>
    <property type="match status" value="1"/>
</dbReference>
<proteinExistence type="predicted"/>
<dbReference type="SUPFAM" id="SSF55073">
    <property type="entry name" value="Nucleotide cyclase"/>
    <property type="match status" value="1"/>
</dbReference>
<reference evidence="4" key="2">
    <citation type="submission" date="2021-08" db="EMBL/GenBank/DDBJ databases">
        <authorList>
            <person name="Tani A."/>
            <person name="Ola A."/>
            <person name="Ogura Y."/>
            <person name="Katsura K."/>
            <person name="Hayashi T."/>
        </authorList>
    </citation>
    <scope>NUCLEOTIDE SEQUENCE</scope>
    <source>
        <strain evidence="4">DSM 17168</strain>
    </source>
</reference>
<dbReference type="SMART" id="SM00052">
    <property type="entry name" value="EAL"/>
    <property type="match status" value="1"/>
</dbReference>
<sequence length="717" mass="76980">MLTRAAQDAGVSGRREGPAVASLGEASPGEAGFRAIAEDLPEMMALVRDSDGRLVYANRRFHAYFGPVAWDGRALRERIHPDDLARLQSGWASAQTGGERVQVEARLCRHDASACWHRISFVPIRLADGAAACLATALDIDDIVLERDRFAQTMDLLQLAQEAIGAAIWDWDRASGAMRHSAGSARLIGLSGPCGPDGSVRIPAEDICAHIHPEDLPGVLAAYDRAVATRTTFMCEYRVTPPGAEGGEPRWLQCFGRLVFAPPETKPVRVVGLQIDVSHRKAAEERIARLARHDPLTDLPNRTMFRERLDQTLAELRRTGCGIAVLCLDLDRFKAVNDTLGHPVGDALLQAVAARLRTVLRCEDTVARLGGDEFAVIQTGADPHGARVLCERLIAALSMPVAVGDHRITVGLSIGLALAPGDGTDADTLFKRADLALYRAKAEGRGTFRFYEAAMDEAAEARRRLELDLGAALARDEIEVHYQPVAAARGDRILGFEALMRWRHPVRGLVPPGSFVPLAEETGLIVPLGEALLRQACRTAMAWPDPDLKVSVNVSAVQFRGEGLLASVAGALAASGLPARRLELEITETLLLQDCAAVLHLLQGLRTLGVRIVLDDFGIGYSSLSYLRQFPFDKIKIDRSFVEDAQSPVTAAIIRSVVGLGGELGMAICAEGVETEAQRAAMAQAGCGEIQGYLISPPLPAAQAAVLAAGGRLTRAA</sequence>
<accession>A0ABQ4SE28</accession>
<dbReference type="Pfam" id="PF08448">
    <property type="entry name" value="PAS_4"/>
    <property type="match status" value="1"/>
</dbReference>
<dbReference type="Pfam" id="PF08447">
    <property type="entry name" value="PAS_3"/>
    <property type="match status" value="1"/>
</dbReference>
<dbReference type="PROSITE" id="PS50883">
    <property type="entry name" value="EAL"/>
    <property type="match status" value="1"/>
</dbReference>
<dbReference type="Pfam" id="PF00563">
    <property type="entry name" value="EAL"/>
    <property type="match status" value="1"/>
</dbReference>
<name>A0ABQ4SE28_9HYPH</name>
<dbReference type="NCBIfam" id="TIGR00254">
    <property type="entry name" value="GGDEF"/>
    <property type="match status" value="1"/>
</dbReference>
<evidence type="ECO:0000313" key="4">
    <source>
        <dbReference type="EMBL" id="GJE00063.1"/>
    </source>
</evidence>
<dbReference type="PANTHER" id="PTHR44757">
    <property type="entry name" value="DIGUANYLATE CYCLASE DGCP"/>
    <property type="match status" value="1"/>
</dbReference>
<keyword evidence="5" id="KW-1185">Reference proteome</keyword>
<evidence type="ECO:0000256" key="1">
    <source>
        <dbReference type="SAM" id="MobiDB-lite"/>
    </source>
</evidence>
<feature type="domain" description="EAL" evidence="2">
    <location>
        <begin position="462"/>
        <end position="712"/>
    </location>
</feature>
<dbReference type="Gene3D" id="3.30.70.270">
    <property type="match status" value="1"/>
</dbReference>
<dbReference type="SMART" id="SM00267">
    <property type="entry name" value="GGDEF"/>
    <property type="match status" value="1"/>
</dbReference>
<gene>
    <name evidence="4" type="ORF">GMJLKIPL_1981</name>
</gene>
<evidence type="ECO:0000259" key="3">
    <source>
        <dbReference type="PROSITE" id="PS50887"/>
    </source>
</evidence>
<dbReference type="InterPro" id="IPR001610">
    <property type="entry name" value="PAC"/>
</dbReference>
<evidence type="ECO:0000259" key="2">
    <source>
        <dbReference type="PROSITE" id="PS50883"/>
    </source>
</evidence>
<dbReference type="Proteomes" id="UP001055153">
    <property type="component" value="Unassembled WGS sequence"/>
</dbReference>
<dbReference type="PROSITE" id="PS50887">
    <property type="entry name" value="GGDEF"/>
    <property type="match status" value="1"/>
</dbReference>
<dbReference type="InterPro" id="IPR035919">
    <property type="entry name" value="EAL_sf"/>
</dbReference>
<dbReference type="InterPro" id="IPR000160">
    <property type="entry name" value="GGDEF_dom"/>
</dbReference>
<organism evidence="4 5">
    <name type="scientific">Methylobacterium isbiliense</name>
    <dbReference type="NCBI Taxonomy" id="315478"/>
    <lineage>
        <taxon>Bacteria</taxon>
        <taxon>Pseudomonadati</taxon>
        <taxon>Pseudomonadota</taxon>
        <taxon>Alphaproteobacteria</taxon>
        <taxon>Hyphomicrobiales</taxon>
        <taxon>Methylobacteriaceae</taxon>
        <taxon>Methylobacterium</taxon>
    </lineage>
</organism>
<dbReference type="EMBL" id="BPQQ01000022">
    <property type="protein sequence ID" value="GJE00063.1"/>
    <property type="molecule type" value="Genomic_DNA"/>
</dbReference>
<dbReference type="NCBIfam" id="TIGR00229">
    <property type="entry name" value="sensory_box"/>
    <property type="match status" value="1"/>
</dbReference>
<evidence type="ECO:0008006" key="6">
    <source>
        <dbReference type="Google" id="ProtNLM"/>
    </source>
</evidence>
<comment type="caution">
    <text evidence="4">The sequence shown here is derived from an EMBL/GenBank/DDBJ whole genome shotgun (WGS) entry which is preliminary data.</text>
</comment>
<dbReference type="SMART" id="SM00086">
    <property type="entry name" value="PAC"/>
    <property type="match status" value="2"/>
</dbReference>
<feature type="region of interest" description="Disordered" evidence="1">
    <location>
        <begin position="1"/>
        <end position="26"/>
    </location>
</feature>